<dbReference type="InterPro" id="IPR022742">
    <property type="entry name" value="Hydrolase_4"/>
</dbReference>
<proteinExistence type="predicted"/>
<dbReference type="InterPro" id="IPR029058">
    <property type="entry name" value="AB_hydrolase_fold"/>
</dbReference>
<dbReference type="STRING" id="373668.SAMN05421786_101428"/>
<sequence>MQNFKHLNTAKSFVRNLSITGTNNIYKPSRGLNFNILTTFLLVLSVLSNNLSAANPKSFTTTNVTFTSSGISLSGTIFKPDHATAAVVIVHGSGQEKRMTEFATLLADNGIAVFTYDKRGVGESGGVYAGPEVGTNNVDAFNLNLLSSDVSSAVDILSKDLQNKVPIGLIGGSQAGWIIPLAAQKNKKVKFMTIFSGALITVKEQLRFQFYTNGDSNFWDTHTEDDARKHIMTDPDRYEFEDTDPNKTLAHLSIPGLWIFGGKDIQVPVNLSIEHLNLLKSNKTKYEYKLYPALGHNTAFSDSKEPVEYAIAWIKNRKSSK</sequence>
<keyword evidence="3" id="KW-1185">Reference proteome</keyword>
<dbReference type="Gene3D" id="3.40.50.1820">
    <property type="entry name" value="alpha/beta hydrolase"/>
    <property type="match status" value="1"/>
</dbReference>
<feature type="domain" description="Serine aminopeptidase S33" evidence="1">
    <location>
        <begin position="82"/>
        <end position="206"/>
    </location>
</feature>
<dbReference type="AlphaFoldDB" id="A0A1N7KF10"/>
<name>A0A1N7KF10_9FLAO</name>
<dbReference type="InterPro" id="IPR053145">
    <property type="entry name" value="AB_hydrolase_Est10"/>
</dbReference>
<dbReference type="SUPFAM" id="SSF53474">
    <property type="entry name" value="alpha/beta-Hydrolases"/>
    <property type="match status" value="1"/>
</dbReference>
<dbReference type="Pfam" id="PF12146">
    <property type="entry name" value="Hydrolase_4"/>
    <property type="match status" value="1"/>
</dbReference>
<dbReference type="PANTHER" id="PTHR43265:SF1">
    <property type="entry name" value="ESTERASE ESTD"/>
    <property type="match status" value="1"/>
</dbReference>
<gene>
    <name evidence="2" type="ORF">SAMN05421786_101428</name>
</gene>
<organism evidence="2 3">
    <name type="scientific">Chryseobacterium ureilyticum</name>
    <dbReference type="NCBI Taxonomy" id="373668"/>
    <lineage>
        <taxon>Bacteria</taxon>
        <taxon>Pseudomonadati</taxon>
        <taxon>Bacteroidota</taxon>
        <taxon>Flavobacteriia</taxon>
        <taxon>Flavobacteriales</taxon>
        <taxon>Weeksellaceae</taxon>
        <taxon>Chryseobacterium group</taxon>
        <taxon>Chryseobacterium</taxon>
    </lineage>
</organism>
<evidence type="ECO:0000259" key="1">
    <source>
        <dbReference type="Pfam" id="PF12146"/>
    </source>
</evidence>
<accession>A0A1N7KF10</accession>
<dbReference type="Proteomes" id="UP000186744">
    <property type="component" value="Unassembled WGS sequence"/>
</dbReference>
<evidence type="ECO:0000313" key="3">
    <source>
        <dbReference type="Proteomes" id="UP000186744"/>
    </source>
</evidence>
<dbReference type="EMBL" id="FTOL01000001">
    <property type="protein sequence ID" value="SIS60172.1"/>
    <property type="molecule type" value="Genomic_DNA"/>
</dbReference>
<reference evidence="3" key="1">
    <citation type="submission" date="2017-01" db="EMBL/GenBank/DDBJ databases">
        <authorList>
            <person name="Varghese N."/>
            <person name="Submissions S."/>
        </authorList>
    </citation>
    <scope>NUCLEOTIDE SEQUENCE [LARGE SCALE GENOMIC DNA]</scope>
    <source>
        <strain evidence="3">DSM 18017</strain>
    </source>
</reference>
<evidence type="ECO:0000313" key="2">
    <source>
        <dbReference type="EMBL" id="SIS60172.1"/>
    </source>
</evidence>
<dbReference type="GO" id="GO:0052689">
    <property type="term" value="F:carboxylic ester hydrolase activity"/>
    <property type="evidence" value="ECO:0007669"/>
    <property type="project" value="TreeGrafter"/>
</dbReference>
<protein>
    <recommendedName>
        <fullName evidence="1">Serine aminopeptidase S33 domain-containing protein</fullName>
    </recommendedName>
</protein>
<dbReference type="PANTHER" id="PTHR43265">
    <property type="entry name" value="ESTERASE ESTD"/>
    <property type="match status" value="1"/>
</dbReference>